<keyword evidence="4" id="KW-0812">Transmembrane</keyword>
<organism evidence="6 7">
    <name type="scientific">Pangasianodon hypophthalmus</name>
    <name type="common">Striped catfish</name>
    <name type="synonym">Helicophagus hypophthalmus</name>
    <dbReference type="NCBI Taxonomy" id="310915"/>
    <lineage>
        <taxon>Eukaryota</taxon>
        <taxon>Metazoa</taxon>
        <taxon>Chordata</taxon>
        <taxon>Craniata</taxon>
        <taxon>Vertebrata</taxon>
        <taxon>Euteleostomi</taxon>
        <taxon>Actinopterygii</taxon>
        <taxon>Neopterygii</taxon>
        <taxon>Teleostei</taxon>
        <taxon>Ostariophysi</taxon>
        <taxon>Siluriformes</taxon>
        <taxon>Pangasiidae</taxon>
        <taxon>Pangasianodon</taxon>
    </lineage>
</organism>
<feature type="non-terminal residue" evidence="6">
    <location>
        <position position="1"/>
    </location>
</feature>
<comment type="similarity">
    <text evidence="2">Belongs to the serpin family.</text>
</comment>
<comment type="caution">
    <text evidence="6">The sequence shown here is derived from an EMBL/GenBank/DDBJ whole genome shotgun (WGS) entry which is preliminary data.</text>
</comment>
<dbReference type="InterPro" id="IPR036186">
    <property type="entry name" value="Serpin_sf"/>
</dbReference>
<dbReference type="Gene3D" id="2.30.39.10">
    <property type="entry name" value="Alpha-1-antitrypsin, domain 1"/>
    <property type="match status" value="1"/>
</dbReference>
<dbReference type="EMBL" id="VFJC01000009">
    <property type="protein sequence ID" value="KAB5567072.1"/>
    <property type="molecule type" value="Genomic_DNA"/>
</dbReference>
<proteinExistence type="inferred from homology"/>
<evidence type="ECO:0000313" key="6">
    <source>
        <dbReference type="EMBL" id="KAB5567072.1"/>
    </source>
</evidence>
<dbReference type="Pfam" id="PF07686">
    <property type="entry name" value="V-set"/>
    <property type="match status" value="1"/>
</dbReference>
<dbReference type="SMART" id="SM00093">
    <property type="entry name" value="SERPIN"/>
    <property type="match status" value="1"/>
</dbReference>
<evidence type="ECO:0000256" key="1">
    <source>
        <dbReference type="ARBA" id="ARBA00023319"/>
    </source>
</evidence>
<dbReference type="SUPFAM" id="SSF48726">
    <property type="entry name" value="Immunoglobulin"/>
    <property type="match status" value="2"/>
</dbReference>
<keyword evidence="1" id="KW-0393">Immunoglobulin domain</keyword>
<dbReference type="Proteomes" id="UP000327468">
    <property type="component" value="Chromosome 8"/>
</dbReference>
<name>A0A5N5NIR3_PANHP</name>
<dbReference type="InterPro" id="IPR007110">
    <property type="entry name" value="Ig-like_dom"/>
</dbReference>
<keyword evidence="4" id="KW-1133">Transmembrane helix</keyword>
<dbReference type="Gene3D" id="3.30.497.10">
    <property type="entry name" value="Antithrombin, subunit I, domain 2"/>
    <property type="match status" value="1"/>
</dbReference>
<reference evidence="6 7" key="1">
    <citation type="submission" date="2019-06" db="EMBL/GenBank/DDBJ databases">
        <title>A chromosome-scale genome assembly of the striped catfish, Pangasianodon hypophthalmus.</title>
        <authorList>
            <person name="Wen M."/>
            <person name="Zahm M."/>
            <person name="Roques C."/>
            <person name="Cabau C."/>
            <person name="Klopp C."/>
            <person name="Donnadieu C."/>
            <person name="Jouanno E."/>
            <person name="Avarre J.-C."/>
            <person name="Campet M."/>
            <person name="Ha T.T.T."/>
            <person name="Dugue R."/>
            <person name="Lampietro C."/>
            <person name="Louis A."/>
            <person name="Herpin A."/>
            <person name="Echchiki A."/>
            <person name="Berthelot C."/>
            <person name="Parey E."/>
            <person name="Roest-Crollius H."/>
            <person name="Braasch I."/>
            <person name="Postlethwait J."/>
            <person name="Bobe J."/>
            <person name="Montfort J."/>
            <person name="Bouchez O."/>
            <person name="Begum T."/>
            <person name="Schartl M."/>
            <person name="Guiguen Y."/>
        </authorList>
    </citation>
    <scope>NUCLEOTIDE SEQUENCE [LARGE SCALE GENOMIC DNA]</scope>
    <source>
        <strain evidence="6 7">Indonesia</strain>
        <tissue evidence="6">Blood</tissue>
    </source>
</reference>
<dbReference type="PANTHER" id="PTHR11461:SF159">
    <property type="entry name" value="PLASMA PROTEASE C1 INHIBITOR"/>
    <property type="match status" value="1"/>
</dbReference>
<keyword evidence="4" id="KW-0472">Membrane</keyword>
<evidence type="ECO:0000256" key="4">
    <source>
        <dbReference type="SAM" id="Phobius"/>
    </source>
</evidence>
<protein>
    <recommendedName>
        <fullName evidence="5">Ig-like domain-containing protein</fullName>
    </recommendedName>
</protein>
<dbReference type="Pfam" id="PF00079">
    <property type="entry name" value="Serpin"/>
    <property type="match status" value="1"/>
</dbReference>
<evidence type="ECO:0000259" key="5">
    <source>
        <dbReference type="PROSITE" id="PS50835"/>
    </source>
</evidence>
<dbReference type="AlphaFoldDB" id="A0A5N5NIR3"/>
<dbReference type="SUPFAM" id="SSF56574">
    <property type="entry name" value="Serpins"/>
    <property type="match status" value="1"/>
</dbReference>
<dbReference type="GO" id="GO:0005615">
    <property type="term" value="C:extracellular space"/>
    <property type="evidence" value="ECO:0007669"/>
    <property type="project" value="InterPro"/>
</dbReference>
<dbReference type="InterPro" id="IPR003599">
    <property type="entry name" value="Ig_sub"/>
</dbReference>
<dbReference type="InterPro" id="IPR042178">
    <property type="entry name" value="Serpin_sf_1"/>
</dbReference>
<feature type="transmembrane region" description="Helical" evidence="4">
    <location>
        <begin position="57"/>
        <end position="77"/>
    </location>
</feature>
<dbReference type="PROSITE" id="PS50835">
    <property type="entry name" value="IG_LIKE"/>
    <property type="match status" value="2"/>
</dbReference>
<dbReference type="InterPro" id="IPR042185">
    <property type="entry name" value="Serpin_sf_2"/>
</dbReference>
<evidence type="ECO:0000256" key="3">
    <source>
        <dbReference type="SAM" id="MobiDB-lite"/>
    </source>
</evidence>
<dbReference type="PANTHER" id="PTHR11461">
    <property type="entry name" value="SERINE PROTEASE INHIBITOR, SERPIN"/>
    <property type="match status" value="1"/>
</dbReference>
<dbReference type="Pfam" id="PF00047">
    <property type="entry name" value="ig"/>
    <property type="match status" value="1"/>
</dbReference>
<dbReference type="InterPro" id="IPR000215">
    <property type="entry name" value="Serpin_fam"/>
</dbReference>
<feature type="domain" description="Ig-like" evidence="5">
    <location>
        <begin position="165"/>
        <end position="279"/>
    </location>
</feature>
<feature type="region of interest" description="Disordered" evidence="3">
    <location>
        <begin position="1"/>
        <end position="27"/>
    </location>
</feature>
<dbReference type="InterPro" id="IPR023796">
    <property type="entry name" value="Serpin_dom"/>
</dbReference>
<dbReference type="SMART" id="SM00409">
    <property type="entry name" value="IG"/>
    <property type="match status" value="2"/>
</dbReference>
<dbReference type="GO" id="GO:0004867">
    <property type="term" value="F:serine-type endopeptidase inhibitor activity"/>
    <property type="evidence" value="ECO:0007669"/>
    <property type="project" value="InterPro"/>
</dbReference>
<keyword evidence="7" id="KW-1185">Reference proteome</keyword>
<sequence length="672" mass="76084">INKHASNNSPVSSEEFTHTHTHTHIHTHTHTHTHTACKQFMVTAVFQSRRCTIMLRCIVLLLFWGFSSSSPTITLLVGSQFRLQCLTEFDLLSPEYSWSFIPQLNVDQGVKIPFTPLNHTGEALELNPVEQHHAGTYKCVVRGISEKGAMKVKRTFQISVTENVPFIRWQVLEGTEGEPAMLPCISSSETVKSFDSALVKWFKIKELENSFEAQELTPVGRSHSSIKGEEIKRRVYWASDLKEPDWSIEIDSLELDDESLYRCDITTESHTESSLMELVLHRAPPPRCLNHTDPWEACPDPDSKSSEAILHESLTEFSLNVYKKVNTMTPERNLLFSPISITMLLSHLLLGTRGQTRTDLERGLLLPTYFSCIHSEMKKLNNKMKDSILVASQIFFNRKLKLQEAFVNQSQEFYDSTPQKLTNNSETNLKLINDWVASKSQDRITGLVDFLDESTEIILLNAVYFIGKWKGTFEVKDEVFTTFSKGHLSVPTLYSSNFYLATSYIHTLKAHVGKFDLTGKNSLYILLPISKGKKGLQAMEALLTEINIRDMVKEMASVNPTLTEVTLPKVKLMVNTDLLTLLKKFELAGLLEDPNLCGMFEQSSSTPLTDARHRAFLSLTEKGVEAVAASSISFSRSFGSFDAMRPFVLMVWNEDINNPLFIGRVLNPKQDE</sequence>
<dbReference type="InterPro" id="IPR013106">
    <property type="entry name" value="Ig_V-set"/>
</dbReference>
<evidence type="ECO:0000256" key="2">
    <source>
        <dbReference type="RuleBase" id="RU000411"/>
    </source>
</evidence>
<dbReference type="InterPro" id="IPR013783">
    <property type="entry name" value="Ig-like_fold"/>
</dbReference>
<feature type="domain" description="Ig-like" evidence="5">
    <location>
        <begin position="78"/>
        <end position="157"/>
    </location>
</feature>
<dbReference type="InterPro" id="IPR036179">
    <property type="entry name" value="Ig-like_dom_sf"/>
</dbReference>
<dbReference type="InterPro" id="IPR013151">
    <property type="entry name" value="Immunoglobulin_dom"/>
</dbReference>
<feature type="compositionally biased region" description="Polar residues" evidence="3">
    <location>
        <begin position="1"/>
        <end position="14"/>
    </location>
</feature>
<dbReference type="Gene3D" id="2.60.40.10">
    <property type="entry name" value="Immunoglobulins"/>
    <property type="match status" value="2"/>
</dbReference>
<accession>A0A5N5NIR3</accession>
<gene>
    <name evidence="6" type="ORF">PHYPO_G00228590</name>
</gene>
<evidence type="ECO:0000313" key="7">
    <source>
        <dbReference type="Proteomes" id="UP000327468"/>
    </source>
</evidence>